<proteinExistence type="predicted"/>
<organism evidence="1 2">
    <name type="scientific">Candidatus Roizmanbacteria bacterium GW2011_GWC2_34_23</name>
    <dbReference type="NCBI Taxonomy" id="1618484"/>
    <lineage>
        <taxon>Bacteria</taxon>
        <taxon>Candidatus Roizmaniibacteriota</taxon>
    </lineage>
</organism>
<comment type="caution">
    <text evidence="1">The sequence shown here is derived from an EMBL/GenBank/DDBJ whole genome shotgun (WGS) entry which is preliminary data.</text>
</comment>
<reference evidence="1 2" key="1">
    <citation type="journal article" date="2015" name="Nature">
        <title>rRNA introns, odd ribosomes, and small enigmatic genomes across a large radiation of phyla.</title>
        <authorList>
            <person name="Brown C.T."/>
            <person name="Hug L.A."/>
            <person name="Thomas B.C."/>
            <person name="Sharon I."/>
            <person name="Castelle C.J."/>
            <person name="Singh A."/>
            <person name="Wilkins M.J."/>
            <person name="Williams K.H."/>
            <person name="Banfield J.F."/>
        </authorList>
    </citation>
    <scope>NUCLEOTIDE SEQUENCE [LARGE SCALE GENOMIC DNA]</scope>
</reference>
<dbReference type="AlphaFoldDB" id="A0A0G0ATF4"/>
<accession>A0A0G0ATF4</accession>
<evidence type="ECO:0000313" key="1">
    <source>
        <dbReference type="EMBL" id="KKP60423.1"/>
    </source>
</evidence>
<protein>
    <submittedName>
        <fullName evidence="1">Uncharacterized protein</fullName>
    </submittedName>
</protein>
<gene>
    <name evidence="1" type="ORF">UR56_C0024G0005</name>
</gene>
<evidence type="ECO:0000313" key="2">
    <source>
        <dbReference type="Proteomes" id="UP000034004"/>
    </source>
</evidence>
<dbReference type="Proteomes" id="UP000034004">
    <property type="component" value="Unassembled WGS sequence"/>
</dbReference>
<sequence length="75" mass="8765">MDETIRIASLDSRIKDYKTKFLRTPKNHKLFMSTIEDLALEPGVVFEKDTSTFQAVYLELRKFHVKAGCNKRLCK</sequence>
<name>A0A0G0ATF4_9BACT</name>
<dbReference type="EMBL" id="LBPR01000024">
    <property type="protein sequence ID" value="KKP60423.1"/>
    <property type="molecule type" value="Genomic_DNA"/>
</dbReference>